<feature type="transmembrane region" description="Helical" evidence="6">
    <location>
        <begin position="346"/>
        <end position="368"/>
    </location>
</feature>
<keyword evidence="4 6" id="KW-1133">Transmembrane helix</keyword>
<feature type="transmembrane region" description="Helical" evidence="6">
    <location>
        <begin position="201"/>
        <end position="219"/>
    </location>
</feature>
<evidence type="ECO:0000313" key="9">
    <source>
        <dbReference type="Proteomes" id="UP001478133"/>
    </source>
</evidence>
<dbReference type="InterPro" id="IPR004680">
    <property type="entry name" value="Cit_transptr-like_dom"/>
</dbReference>
<dbReference type="Proteomes" id="UP001478133">
    <property type="component" value="Unassembled WGS sequence"/>
</dbReference>
<keyword evidence="5 6" id="KW-0472">Membrane</keyword>
<dbReference type="RefSeq" id="WP_022504965.1">
    <property type="nucleotide sequence ID" value="NZ_JBBMEY010000023.1"/>
</dbReference>
<feature type="domain" description="Citrate transporter-like" evidence="7">
    <location>
        <begin position="14"/>
        <end position="303"/>
    </location>
</feature>
<comment type="caution">
    <text evidence="8">The sequence shown here is derived from an EMBL/GenBank/DDBJ whole genome shotgun (WGS) entry which is preliminary data.</text>
</comment>
<keyword evidence="3 6" id="KW-0812">Transmembrane</keyword>
<feature type="transmembrane region" description="Helical" evidence="6">
    <location>
        <begin position="250"/>
        <end position="271"/>
    </location>
</feature>
<name>A0ABV1HSU5_9FIRM</name>
<comment type="subcellular location">
    <subcellularLocation>
        <location evidence="1">Membrane</location>
        <topology evidence="1">Multi-pass membrane protein</topology>
    </subcellularLocation>
</comment>
<dbReference type="InterPro" id="IPR051475">
    <property type="entry name" value="Diverse_Ion_Transporter"/>
</dbReference>
<evidence type="ECO:0000256" key="2">
    <source>
        <dbReference type="ARBA" id="ARBA00022448"/>
    </source>
</evidence>
<evidence type="ECO:0000256" key="6">
    <source>
        <dbReference type="SAM" id="Phobius"/>
    </source>
</evidence>
<evidence type="ECO:0000259" key="7">
    <source>
        <dbReference type="Pfam" id="PF03600"/>
    </source>
</evidence>
<accession>A0ABV1HSU5</accession>
<feature type="transmembrane region" description="Helical" evidence="6">
    <location>
        <begin position="12"/>
        <end position="30"/>
    </location>
</feature>
<feature type="transmembrane region" description="Helical" evidence="6">
    <location>
        <begin position="81"/>
        <end position="111"/>
    </location>
</feature>
<feature type="transmembrane region" description="Helical" evidence="6">
    <location>
        <begin position="42"/>
        <end position="61"/>
    </location>
</feature>
<protein>
    <submittedName>
        <fullName evidence="8">SLC13 family permease</fullName>
    </submittedName>
</protein>
<evidence type="ECO:0000256" key="3">
    <source>
        <dbReference type="ARBA" id="ARBA00022692"/>
    </source>
</evidence>
<feature type="transmembrane region" description="Helical" evidence="6">
    <location>
        <begin position="283"/>
        <end position="305"/>
    </location>
</feature>
<evidence type="ECO:0000256" key="1">
    <source>
        <dbReference type="ARBA" id="ARBA00004141"/>
    </source>
</evidence>
<feature type="transmembrane region" description="Helical" evidence="6">
    <location>
        <begin position="226"/>
        <end position="244"/>
    </location>
</feature>
<evidence type="ECO:0000313" key="8">
    <source>
        <dbReference type="EMBL" id="MEQ2565398.1"/>
    </source>
</evidence>
<evidence type="ECO:0000256" key="4">
    <source>
        <dbReference type="ARBA" id="ARBA00022989"/>
    </source>
</evidence>
<sequence>MNRVIDFVKKEIVLIISFVLAIISMFFVPPSERYIDYIDRRTLGLLFCLMTIMAGLNRLGLFKLLAEKLVHKVHTIRGVTVTLVLLCFFISMIITNDVTLITFVPFTIILLEISHQKSKLIYIVTLETISANLGSMTTPIGNPQNLYLFSNYNMNIDEFIIAIIPYSVLSLVLLVVLSLFVGNESITVEKELNRVKGSKNSFLPIMYGILFILALFSVFKILDYRVLLGVLLIAILSLDRITLIKVDYSLIFTFVFLFIFIGNLGNIEYIHNFLQGIIIGNEVWVGVLSSQIFSNVPASILLSKFTDNGSALLIGVNIGGLGTLIASMASLISFKFLQNENIKISRYIIVFTFMNLVFLGINLLWYVLV</sequence>
<reference evidence="8 9" key="1">
    <citation type="submission" date="2024-03" db="EMBL/GenBank/DDBJ databases">
        <title>Human intestinal bacterial collection.</title>
        <authorList>
            <person name="Pauvert C."/>
            <person name="Hitch T.C.A."/>
            <person name="Clavel T."/>
        </authorList>
    </citation>
    <scope>NUCLEOTIDE SEQUENCE [LARGE SCALE GENOMIC DNA]</scope>
    <source>
        <strain evidence="8 9">CLA-AP-H18</strain>
    </source>
</reference>
<dbReference type="EMBL" id="JBBMFI010000010">
    <property type="protein sequence ID" value="MEQ2565398.1"/>
    <property type="molecule type" value="Genomic_DNA"/>
</dbReference>
<dbReference type="PANTHER" id="PTHR43568:SF1">
    <property type="entry name" value="P PROTEIN"/>
    <property type="match status" value="1"/>
</dbReference>
<keyword evidence="9" id="KW-1185">Reference proteome</keyword>
<dbReference type="PANTHER" id="PTHR43568">
    <property type="entry name" value="P PROTEIN"/>
    <property type="match status" value="1"/>
</dbReference>
<keyword evidence="2" id="KW-0813">Transport</keyword>
<dbReference type="Pfam" id="PF03600">
    <property type="entry name" value="CitMHS"/>
    <property type="match status" value="1"/>
</dbReference>
<evidence type="ECO:0000256" key="5">
    <source>
        <dbReference type="ARBA" id="ARBA00023136"/>
    </source>
</evidence>
<feature type="transmembrane region" description="Helical" evidence="6">
    <location>
        <begin position="159"/>
        <end position="181"/>
    </location>
</feature>
<feature type="transmembrane region" description="Helical" evidence="6">
    <location>
        <begin position="311"/>
        <end position="334"/>
    </location>
</feature>
<organism evidence="8 9">
    <name type="scientific">Ruminococcoides intestinihominis</name>
    <dbReference type="NCBI Taxonomy" id="3133161"/>
    <lineage>
        <taxon>Bacteria</taxon>
        <taxon>Bacillati</taxon>
        <taxon>Bacillota</taxon>
        <taxon>Clostridia</taxon>
        <taxon>Eubacteriales</taxon>
        <taxon>Oscillospiraceae</taxon>
        <taxon>Ruminococcoides</taxon>
    </lineage>
</organism>
<gene>
    <name evidence="8" type="ORF">ABFO16_04015</name>
</gene>
<proteinExistence type="predicted"/>